<proteinExistence type="predicted"/>
<reference evidence="3" key="1">
    <citation type="submission" date="2017-01" db="EMBL/GenBank/DDBJ databases">
        <authorList>
            <person name="Varghese N."/>
            <person name="Submissions S."/>
        </authorList>
    </citation>
    <scope>NUCLEOTIDE SEQUENCE [LARGE SCALE GENOMIC DNA]</scope>
    <source>
        <strain evidence="3">DSM 21054</strain>
    </source>
</reference>
<dbReference type="AlphaFoldDB" id="A0A1N7R3V0"/>
<dbReference type="InterPro" id="IPR025714">
    <property type="entry name" value="Methyltranfer_dom"/>
</dbReference>
<dbReference type="EMBL" id="FTOR01000008">
    <property type="protein sequence ID" value="SIT29357.1"/>
    <property type="molecule type" value="Genomic_DNA"/>
</dbReference>
<sequence length="252" mass="29144">MNSTNYHKQNGVFCRKALTLAGDFEQSYVSVRAQEQRLYPDAVLRQLPQLPHTHAAGKEWQIRKQSSRNLLRYCYRQQARQILEIGCGNGWLSHQFSTLPQAEVIGMDINFTELQQAARVFAKPNLSFVYDVFTANFLPYRQFDVIVFAASIQYFPSLHGILPVALQKLAPGGSLHITDTYFYASAAAQQQAIHNTKDYYHQLGHPHMSNYYHHHTLADLQPYHYQVKQHAPTWLRRLKKQTTAFPWIIITP</sequence>
<keyword evidence="2" id="KW-0808">Transferase</keyword>
<dbReference type="Proteomes" id="UP000186917">
    <property type="component" value="Unassembled WGS sequence"/>
</dbReference>
<name>A0A1N7R3V0_9BACT</name>
<dbReference type="SUPFAM" id="SSF53335">
    <property type="entry name" value="S-adenosyl-L-methionine-dependent methyltransferases"/>
    <property type="match status" value="1"/>
</dbReference>
<dbReference type="PANTHER" id="PTHR43861">
    <property type="entry name" value="TRANS-ACONITATE 2-METHYLTRANSFERASE-RELATED"/>
    <property type="match status" value="1"/>
</dbReference>
<dbReference type="InterPro" id="IPR029063">
    <property type="entry name" value="SAM-dependent_MTases_sf"/>
</dbReference>
<keyword evidence="3" id="KW-1185">Reference proteome</keyword>
<evidence type="ECO:0000313" key="3">
    <source>
        <dbReference type="Proteomes" id="UP000186917"/>
    </source>
</evidence>
<dbReference type="RefSeq" id="WP_076381304.1">
    <property type="nucleotide sequence ID" value="NZ_AP017422.1"/>
</dbReference>
<gene>
    <name evidence="2" type="ORF">SAMN05421788_108297</name>
</gene>
<keyword evidence="2" id="KW-0489">Methyltransferase</keyword>
<dbReference type="GO" id="GO:0032259">
    <property type="term" value="P:methylation"/>
    <property type="evidence" value="ECO:0007669"/>
    <property type="project" value="UniProtKB-KW"/>
</dbReference>
<dbReference type="Pfam" id="PF13847">
    <property type="entry name" value="Methyltransf_31"/>
    <property type="match status" value="1"/>
</dbReference>
<dbReference type="PANTHER" id="PTHR43861:SF1">
    <property type="entry name" value="TRANS-ACONITATE 2-METHYLTRANSFERASE"/>
    <property type="match status" value="1"/>
</dbReference>
<dbReference type="Gene3D" id="3.40.50.150">
    <property type="entry name" value="Vaccinia Virus protein VP39"/>
    <property type="match status" value="1"/>
</dbReference>
<dbReference type="GO" id="GO:0008168">
    <property type="term" value="F:methyltransferase activity"/>
    <property type="evidence" value="ECO:0007669"/>
    <property type="project" value="UniProtKB-KW"/>
</dbReference>
<organism evidence="2 3">
    <name type="scientific">Filimonas lacunae</name>
    <dbReference type="NCBI Taxonomy" id="477680"/>
    <lineage>
        <taxon>Bacteria</taxon>
        <taxon>Pseudomonadati</taxon>
        <taxon>Bacteroidota</taxon>
        <taxon>Chitinophagia</taxon>
        <taxon>Chitinophagales</taxon>
        <taxon>Chitinophagaceae</taxon>
        <taxon>Filimonas</taxon>
    </lineage>
</organism>
<feature type="domain" description="Methyltransferase" evidence="1">
    <location>
        <begin position="81"/>
        <end position="210"/>
    </location>
</feature>
<evidence type="ECO:0000313" key="2">
    <source>
        <dbReference type="EMBL" id="SIT29357.1"/>
    </source>
</evidence>
<dbReference type="OrthoDB" id="9803035at2"/>
<evidence type="ECO:0000259" key="1">
    <source>
        <dbReference type="Pfam" id="PF13847"/>
    </source>
</evidence>
<protein>
    <submittedName>
        <fullName evidence="2">Methyltransferase domain-containing protein</fullName>
    </submittedName>
</protein>
<dbReference type="CDD" id="cd02440">
    <property type="entry name" value="AdoMet_MTases"/>
    <property type="match status" value="1"/>
</dbReference>
<dbReference type="STRING" id="477680.SAMN05421788_108297"/>
<accession>A0A1N7R3V0</accession>